<name>H8L2Y0_FRAAD</name>
<dbReference type="STRING" id="767434.Fraau_3008"/>
<protein>
    <submittedName>
        <fullName evidence="1">Uncharacterized protein</fullName>
    </submittedName>
</protein>
<keyword evidence="2" id="KW-1185">Reference proteome</keyword>
<dbReference type="AlphaFoldDB" id="H8L2Y0"/>
<dbReference type="Proteomes" id="UP000005234">
    <property type="component" value="Chromosome"/>
</dbReference>
<organism evidence="1 2">
    <name type="scientific">Frateuria aurantia (strain ATCC 33424 / DSM 6220 / KCTC 2777 / LMG 1558 / NBRC 3245 / NCIMB 13370)</name>
    <name type="common">Acetobacter aurantius</name>
    <dbReference type="NCBI Taxonomy" id="767434"/>
    <lineage>
        <taxon>Bacteria</taxon>
        <taxon>Pseudomonadati</taxon>
        <taxon>Pseudomonadota</taxon>
        <taxon>Gammaproteobacteria</taxon>
        <taxon>Lysobacterales</taxon>
        <taxon>Rhodanobacteraceae</taxon>
        <taxon>Frateuria</taxon>
    </lineage>
</organism>
<dbReference type="EMBL" id="CP003350">
    <property type="protein sequence ID" value="AFC87336.1"/>
    <property type="molecule type" value="Genomic_DNA"/>
</dbReference>
<evidence type="ECO:0000313" key="1">
    <source>
        <dbReference type="EMBL" id="AFC87336.1"/>
    </source>
</evidence>
<reference evidence="1" key="1">
    <citation type="submission" date="2012-02" db="EMBL/GenBank/DDBJ databases">
        <title>The complete genome of Frateuria aurantia DSM 6220.</title>
        <authorList>
            <consortium name="US DOE Joint Genome Institute (JGI-PGF)"/>
            <person name="Lucas S."/>
            <person name="Copeland A."/>
            <person name="Lapidus A."/>
            <person name="Glavina del Rio T."/>
            <person name="Dalin E."/>
            <person name="Tice H."/>
            <person name="Bruce D."/>
            <person name="Goodwin L."/>
            <person name="Pitluck S."/>
            <person name="Peters L."/>
            <person name="Ovchinnikova G."/>
            <person name="Teshima H."/>
            <person name="Kyrpides N."/>
            <person name="Mavromatis K."/>
            <person name="Ivanova N."/>
            <person name="Brettin T."/>
            <person name="Detter J.C."/>
            <person name="Han C."/>
            <person name="Larimer F."/>
            <person name="Land M."/>
            <person name="Hauser L."/>
            <person name="Markowitz V."/>
            <person name="Cheng J.-F."/>
            <person name="Hugenholtz P."/>
            <person name="Woyke T."/>
            <person name="Wu D."/>
            <person name="Brambilla E."/>
            <person name="Klenk H.-P."/>
            <person name="Eisen J.A."/>
        </authorList>
    </citation>
    <scope>NUCLEOTIDE SEQUENCE</scope>
    <source>
        <strain evidence="1">DSM 6220</strain>
    </source>
</reference>
<evidence type="ECO:0000313" key="2">
    <source>
        <dbReference type="Proteomes" id="UP000005234"/>
    </source>
</evidence>
<sequence length="52" mass="6216">MYDRRHDARYMDQDILVTLVIKHRHVRSMEWRMVRTGSDCVASPPVAMELSR</sequence>
<gene>
    <name evidence="1" type="ordered locus">Fraau_3008</name>
</gene>
<dbReference type="HOGENOM" id="CLU_3080143_0_0_6"/>
<proteinExistence type="predicted"/>
<dbReference type="KEGG" id="fau:Fraau_3008"/>
<accession>H8L2Y0</accession>